<dbReference type="Pfam" id="PF16242">
    <property type="entry name" value="Pyrid_ox_like"/>
    <property type="match status" value="1"/>
</dbReference>
<dbReference type="PANTHER" id="PTHR34818">
    <property type="entry name" value="PROTEIN BLI-3"/>
    <property type="match status" value="1"/>
</dbReference>
<dbReference type="InterPro" id="IPR038725">
    <property type="entry name" value="YdaG_split_barrel_FMN-bd"/>
</dbReference>
<protein>
    <submittedName>
        <fullName evidence="2">Pyridoxamine 5'-phosphate oxidase</fullName>
    </submittedName>
</protein>
<evidence type="ECO:0000313" key="2">
    <source>
        <dbReference type="EMBL" id="QBX34308.1"/>
    </source>
</evidence>
<dbReference type="Proteomes" id="UP000296374">
    <property type="component" value="Chromosome"/>
</dbReference>
<dbReference type="PANTHER" id="PTHR34818:SF1">
    <property type="entry name" value="PROTEIN BLI-3"/>
    <property type="match status" value="1"/>
</dbReference>
<dbReference type="AlphaFoldDB" id="A0A4P7HJI1"/>
<dbReference type="KEGG" id="plia:E4191_05945"/>
<dbReference type="Gene3D" id="2.30.110.10">
    <property type="entry name" value="Electron Transport, Fmn-binding Protein, Chain A"/>
    <property type="match status" value="1"/>
</dbReference>
<accession>A0A4P7HJI1</accession>
<proteinExistence type="predicted"/>
<dbReference type="InterPro" id="IPR052917">
    <property type="entry name" value="Stress-Dev_Protein"/>
</dbReference>
<sequence length="147" mass="16380">MAGRTIQDLAKAMGKIDFAMLTTRTEGGQLATRPMSNKSEVEWDGDSYYFTYEDTRTVSDIERDRHVALSFQGRAGILGARPLFVAVEGEASIIRDKAAFADHWSADIDRWFPDGIDTPGMALVKVHAVRVHYWDGEEEGEVEPSKA</sequence>
<name>A0A4P7HJI1_9RHOB</name>
<evidence type="ECO:0000313" key="3">
    <source>
        <dbReference type="Proteomes" id="UP000296374"/>
    </source>
</evidence>
<gene>
    <name evidence="2" type="ORF">E4191_05945</name>
</gene>
<dbReference type="RefSeq" id="WP_135312597.1">
    <property type="nucleotide sequence ID" value="NZ_CP038439.1"/>
</dbReference>
<dbReference type="SUPFAM" id="SSF50475">
    <property type="entry name" value="FMN-binding split barrel"/>
    <property type="match status" value="1"/>
</dbReference>
<organism evidence="2 3">
    <name type="scientific">Paracoccus liaowanqingii</name>
    <dbReference type="NCBI Taxonomy" id="2560053"/>
    <lineage>
        <taxon>Bacteria</taxon>
        <taxon>Pseudomonadati</taxon>
        <taxon>Pseudomonadota</taxon>
        <taxon>Alphaproteobacteria</taxon>
        <taxon>Rhodobacterales</taxon>
        <taxon>Paracoccaceae</taxon>
        <taxon>Paracoccus</taxon>
    </lineage>
</organism>
<evidence type="ECO:0000259" key="1">
    <source>
        <dbReference type="Pfam" id="PF16242"/>
    </source>
</evidence>
<dbReference type="EMBL" id="CP038439">
    <property type="protein sequence ID" value="QBX34308.1"/>
    <property type="molecule type" value="Genomic_DNA"/>
</dbReference>
<feature type="domain" description="General stress protein FMN-binding split barrel" evidence="1">
    <location>
        <begin position="6"/>
        <end position="137"/>
    </location>
</feature>
<dbReference type="InterPro" id="IPR012349">
    <property type="entry name" value="Split_barrel_FMN-bd"/>
</dbReference>
<reference evidence="3" key="1">
    <citation type="submission" date="2019-03" db="EMBL/GenBank/DDBJ databases">
        <authorList>
            <person name="Li J."/>
        </authorList>
    </citation>
    <scope>NUCLEOTIDE SEQUENCE [LARGE SCALE GENOMIC DNA]</scope>
    <source>
        <strain evidence="3">2251</strain>
    </source>
</reference>